<evidence type="ECO:0000313" key="1">
    <source>
        <dbReference type="EMBL" id="KAA0009967.1"/>
    </source>
</evidence>
<reference evidence="1 2" key="1">
    <citation type="submission" date="2019-08" db="EMBL/GenBank/DDBJ databases">
        <title>Bioinformatics analysis of the strain L3 and L5.</title>
        <authorList>
            <person name="Li X."/>
        </authorList>
    </citation>
    <scope>NUCLEOTIDE SEQUENCE [LARGE SCALE GENOMIC DNA]</scope>
    <source>
        <strain evidence="1 2">L5</strain>
    </source>
</reference>
<dbReference type="RefSeq" id="WP_149329932.1">
    <property type="nucleotide sequence ID" value="NZ_VTPY01000008.1"/>
</dbReference>
<comment type="caution">
    <text evidence="1">The sequence shown here is derived from an EMBL/GenBank/DDBJ whole genome shotgun (WGS) entry which is preliminary data.</text>
</comment>
<dbReference type="AlphaFoldDB" id="A0A7V7KGL1"/>
<protein>
    <submittedName>
        <fullName evidence="1">Uncharacterized protein</fullName>
    </submittedName>
</protein>
<evidence type="ECO:0000313" key="2">
    <source>
        <dbReference type="Proteomes" id="UP000486760"/>
    </source>
</evidence>
<accession>A0A7V7KGL1</accession>
<gene>
    <name evidence="1" type="ORF">F0A17_18945</name>
</gene>
<proteinExistence type="predicted"/>
<keyword evidence="2" id="KW-1185">Reference proteome</keyword>
<organism evidence="1 2">
    <name type="scientific">Billgrantia pellis</name>
    <dbReference type="NCBI Taxonomy" id="2606936"/>
    <lineage>
        <taxon>Bacteria</taxon>
        <taxon>Pseudomonadati</taxon>
        <taxon>Pseudomonadota</taxon>
        <taxon>Gammaproteobacteria</taxon>
        <taxon>Oceanospirillales</taxon>
        <taxon>Halomonadaceae</taxon>
        <taxon>Billgrantia</taxon>
    </lineage>
</organism>
<sequence length="158" mass="17233">MVKLVDLNGKWAAAIGQSFVAFGSIEHLTVTCLQEIPKDRIQRSVRSFKLGQRIDLIHELLEAHPGHAFEQLAAKLSRAKELLVTRNLIAHNPLVLGILHSDGGFTHREAIVSLRGGNRRIELRELQAFAAECEQLASELHGCTEAAVKALRGGSASA</sequence>
<dbReference type="EMBL" id="VTPY01000008">
    <property type="protein sequence ID" value="KAA0009967.1"/>
    <property type="molecule type" value="Genomic_DNA"/>
</dbReference>
<dbReference type="Proteomes" id="UP000486760">
    <property type="component" value="Unassembled WGS sequence"/>
</dbReference>
<name>A0A7V7KGL1_9GAMM</name>